<name>T0KM78_9BACT</name>
<proteinExistence type="predicted"/>
<organism evidence="1 2">
    <name type="scientific">Sulfurimonas hongkongensis</name>
    <dbReference type="NCBI Taxonomy" id="1172190"/>
    <lineage>
        <taxon>Bacteria</taxon>
        <taxon>Pseudomonadati</taxon>
        <taxon>Campylobacterota</taxon>
        <taxon>Epsilonproteobacteria</taxon>
        <taxon>Campylobacterales</taxon>
        <taxon>Sulfurimonadaceae</taxon>
        <taxon>Sulfurimonas</taxon>
    </lineage>
</organism>
<comment type="caution">
    <text evidence="1">The sequence shown here is derived from an EMBL/GenBank/DDBJ whole genome shotgun (WGS) entry which is preliminary data.</text>
</comment>
<dbReference type="RefSeq" id="WP_021288396.1">
    <property type="nucleotide sequence ID" value="NZ_AUPZ01000017.1"/>
</dbReference>
<keyword evidence="2" id="KW-1185">Reference proteome</keyword>
<protein>
    <submittedName>
        <fullName evidence="1">Uncharacterized protein</fullName>
    </submittedName>
</protein>
<dbReference type="Proteomes" id="UP000015520">
    <property type="component" value="Unassembled WGS sequence"/>
</dbReference>
<dbReference type="AlphaFoldDB" id="T0KM78"/>
<gene>
    <name evidence="1" type="ORF">M947_10805</name>
</gene>
<dbReference type="STRING" id="1172190.M947_10805"/>
<evidence type="ECO:0000313" key="2">
    <source>
        <dbReference type="Proteomes" id="UP000015520"/>
    </source>
</evidence>
<reference evidence="1 2" key="1">
    <citation type="submission" date="2013-07" db="EMBL/GenBank/DDBJ databases">
        <title>Sulfurimonas hongkongensis AST-10 Genome Sequencing.</title>
        <authorList>
            <person name="Cai L."/>
            <person name="Zhang T."/>
        </authorList>
    </citation>
    <scope>NUCLEOTIDE SEQUENCE [LARGE SCALE GENOMIC DNA]</scope>
    <source>
        <strain evidence="1 2">AST-10</strain>
    </source>
</reference>
<evidence type="ECO:0000313" key="1">
    <source>
        <dbReference type="EMBL" id="EQB34488.1"/>
    </source>
</evidence>
<dbReference type="PATRIC" id="fig|1172190.3.peg.2082"/>
<dbReference type="EMBL" id="AUPZ01000017">
    <property type="protein sequence ID" value="EQB34488.1"/>
    <property type="molecule type" value="Genomic_DNA"/>
</dbReference>
<sequence>MYKTQEEKKKYIDKIFKNKALFEWEVLHVSSHYDRLEIMEVLAHILVREKLRYELNFLYLEKFEDFKFSQIVNIIFHEIANEWVSFATEILHYPKQDAIQEIQNRVRVKFIHSLAKDYYEKYRRKIFEEVGDTFIELVANAKSEKNITRVIHETLQSSLIKNRQILDMHNFHQLYKRTKVARNIKNSDIASLKIKINDLKAIYVDPNIKTDEKERLYSQIDRLHKELDRVVNYSLDHFDKAIKRLKDTMVQSMMSMTNSKL</sequence>
<dbReference type="OrthoDB" id="5334646at2"/>
<accession>T0KM78</accession>